<reference evidence="1 2" key="1">
    <citation type="submission" date="2019-07" db="EMBL/GenBank/DDBJ databases">
        <title>Whole genome shotgun sequence of Aliivibrio fischeri NBRC 101058.</title>
        <authorList>
            <person name="Hosoyama A."/>
            <person name="Uohara A."/>
            <person name="Ohji S."/>
            <person name="Ichikawa N."/>
        </authorList>
    </citation>
    <scope>NUCLEOTIDE SEQUENCE [LARGE SCALE GENOMIC DNA]</scope>
    <source>
        <strain evidence="1 2">NBRC 101058</strain>
    </source>
</reference>
<sequence>MKKIVILGLFSCSLMANDFSGEIEQRQNNFQHLDATADQLDDAFDNEVVDWDRIIPLAKSAYLTVQEQKTLFPEGSADNSRARTKIWQQKPEFEEKFTVLAEQFQLLDKAAKNKDEQAAREALSGAYSQCRSCHISYRSLW</sequence>
<dbReference type="PROSITE" id="PS51009">
    <property type="entry name" value="CYTCII"/>
    <property type="match status" value="1"/>
</dbReference>
<name>A0A510ULW1_ALIFS</name>
<evidence type="ECO:0000313" key="2">
    <source>
        <dbReference type="Proteomes" id="UP000321787"/>
    </source>
</evidence>
<dbReference type="EMBL" id="BJTZ01000010">
    <property type="protein sequence ID" value="GEK13855.1"/>
    <property type="molecule type" value="Genomic_DNA"/>
</dbReference>
<dbReference type="GO" id="GO:0009055">
    <property type="term" value="F:electron transfer activity"/>
    <property type="evidence" value="ECO:0007669"/>
    <property type="project" value="InterPro"/>
</dbReference>
<dbReference type="Gene3D" id="1.20.120.10">
    <property type="entry name" value="Cytochrome c/b562"/>
    <property type="match status" value="1"/>
</dbReference>
<dbReference type="AlphaFoldDB" id="A0A510ULW1"/>
<dbReference type="GO" id="GO:0022900">
    <property type="term" value="P:electron transport chain"/>
    <property type="evidence" value="ECO:0007669"/>
    <property type="project" value="InterPro"/>
</dbReference>
<evidence type="ECO:0000313" key="1">
    <source>
        <dbReference type="EMBL" id="GEK13855.1"/>
    </source>
</evidence>
<dbReference type="InterPro" id="IPR010980">
    <property type="entry name" value="Cyt_c/b562"/>
</dbReference>
<dbReference type="RefSeq" id="WP_072054336.1">
    <property type="nucleotide sequence ID" value="NZ_BJTZ01000010.1"/>
</dbReference>
<protein>
    <submittedName>
        <fullName evidence="1">Uncharacterized protein</fullName>
    </submittedName>
</protein>
<proteinExistence type="predicted"/>
<dbReference type="GO" id="GO:0020037">
    <property type="term" value="F:heme binding"/>
    <property type="evidence" value="ECO:0007669"/>
    <property type="project" value="InterPro"/>
</dbReference>
<dbReference type="SUPFAM" id="SSF47175">
    <property type="entry name" value="Cytochromes"/>
    <property type="match status" value="1"/>
</dbReference>
<dbReference type="Proteomes" id="UP000321787">
    <property type="component" value="Unassembled WGS sequence"/>
</dbReference>
<dbReference type="Pfam" id="PF01322">
    <property type="entry name" value="Cytochrom_C_2"/>
    <property type="match status" value="1"/>
</dbReference>
<gene>
    <name evidence="1" type="ORF">AFI02nite_18910</name>
</gene>
<accession>A0A510ULW1</accession>
<dbReference type="GO" id="GO:0005506">
    <property type="term" value="F:iron ion binding"/>
    <property type="evidence" value="ECO:0007669"/>
    <property type="project" value="InterPro"/>
</dbReference>
<organism evidence="1 2">
    <name type="scientific">Aliivibrio fischeri</name>
    <name type="common">Vibrio fischeri</name>
    <dbReference type="NCBI Taxonomy" id="668"/>
    <lineage>
        <taxon>Bacteria</taxon>
        <taxon>Pseudomonadati</taxon>
        <taxon>Pseudomonadota</taxon>
        <taxon>Gammaproteobacteria</taxon>
        <taxon>Vibrionales</taxon>
        <taxon>Vibrionaceae</taxon>
        <taxon>Aliivibrio</taxon>
    </lineage>
</organism>
<comment type="caution">
    <text evidence="1">The sequence shown here is derived from an EMBL/GenBank/DDBJ whole genome shotgun (WGS) entry which is preliminary data.</text>
</comment>
<dbReference type="InterPro" id="IPR002321">
    <property type="entry name" value="Cyt_c_II"/>
</dbReference>